<dbReference type="Pfam" id="PF00582">
    <property type="entry name" value="Usp"/>
    <property type="match status" value="1"/>
</dbReference>
<feature type="domain" description="UspA" evidence="3">
    <location>
        <begin position="4"/>
        <end position="141"/>
    </location>
</feature>
<dbReference type="AlphaFoldDB" id="A0A6N8J6C6"/>
<keyword evidence="5" id="KW-1185">Reference proteome</keyword>
<comment type="similarity">
    <text evidence="1 2">Belongs to the universal stress protein A family.</text>
</comment>
<dbReference type="CDD" id="cd00293">
    <property type="entry name" value="USP-like"/>
    <property type="match status" value="1"/>
</dbReference>
<evidence type="ECO:0000256" key="2">
    <source>
        <dbReference type="PIRNR" id="PIRNR006276"/>
    </source>
</evidence>
<dbReference type="Proteomes" id="UP000468388">
    <property type="component" value="Unassembled WGS sequence"/>
</dbReference>
<comment type="subcellular location">
    <subcellularLocation>
        <location evidence="2">Cytoplasm</location>
    </subcellularLocation>
</comment>
<organism evidence="4 5">
    <name type="scientific">Chitinophaga oryziterrae</name>
    <dbReference type="NCBI Taxonomy" id="1031224"/>
    <lineage>
        <taxon>Bacteria</taxon>
        <taxon>Pseudomonadati</taxon>
        <taxon>Bacteroidota</taxon>
        <taxon>Chitinophagia</taxon>
        <taxon>Chitinophagales</taxon>
        <taxon>Chitinophagaceae</taxon>
        <taxon>Chitinophaga</taxon>
    </lineage>
</organism>
<dbReference type="PANTHER" id="PTHR46268">
    <property type="entry name" value="STRESS RESPONSE PROTEIN NHAX"/>
    <property type="match status" value="1"/>
</dbReference>
<sequence length="147" mass="15756">MYMSKIMIAVDFSSYSASVIAAGMELARSTKSSVVLLSILDKAAELIPSVEGGESSDEWTRRVQDIATRLNVFAADYADVAVSVSAIIGSPKEDILEQAAEQGIQTLVLGTHGRTGLDHLLVGSTAEFVIRHSPIPVLVVPYKQTKH</sequence>
<name>A0A6N8J6C6_9BACT</name>
<reference evidence="4 5" key="1">
    <citation type="submission" date="2019-12" db="EMBL/GenBank/DDBJ databases">
        <title>The draft genomic sequence of strain Chitinophaga oryziterrae JCM 16595.</title>
        <authorList>
            <person name="Zhang X."/>
        </authorList>
    </citation>
    <scope>NUCLEOTIDE SEQUENCE [LARGE SCALE GENOMIC DNA]</scope>
    <source>
        <strain evidence="4 5">JCM 16595</strain>
    </source>
</reference>
<dbReference type="InterPro" id="IPR006016">
    <property type="entry name" value="UspA"/>
</dbReference>
<dbReference type="PIRSF" id="PIRSF006276">
    <property type="entry name" value="UspA"/>
    <property type="match status" value="1"/>
</dbReference>
<accession>A0A6N8J6C6</accession>
<protein>
    <recommendedName>
        <fullName evidence="2">Universal stress protein</fullName>
    </recommendedName>
</protein>
<dbReference type="InterPro" id="IPR006015">
    <property type="entry name" value="Universal_stress_UspA"/>
</dbReference>
<dbReference type="InterPro" id="IPR014729">
    <property type="entry name" value="Rossmann-like_a/b/a_fold"/>
</dbReference>
<dbReference type="Gene3D" id="3.40.50.620">
    <property type="entry name" value="HUPs"/>
    <property type="match status" value="1"/>
</dbReference>
<evidence type="ECO:0000256" key="1">
    <source>
        <dbReference type="ARBA" id="ARBA00008791"/>
    </source>
</evidence>
<dbReference type="PANTHER" id="PTHR46268:SF6">
    <property type="entry name" value="UNIVERSAL STRESS PROTEIN UP12"/>
    <property type="match status" value="1"/>
</dbReference>
<evidence type="ECO:0000313" key="5">
    <source>
        <dbReference type="Proteomes" id="UP000468388"/>
    </source>
</evidence>
<keyword evidence="2" id="KW-0963">Cytoplasm</keyword>
<evidence type="ECO:0000313" key="4">
    <source>
        <dbReference type="EMBL" id="MVT40494.1"/>
    </source>
</evidence>
<dbReference type="SUPFAM" id="SSF52402">
    <property type="entry name" value="Adenine nucleotide alpha hydrolases-like"/>
    <property type="match status" value="1"/>
</dbReference>
<dbReference type="EMBL" id="WRXO01000002">
    <property type="protein sequence ID" value="MVT40494.1"/>
    <property type="molecule type" value="Genomic_DNA"/>
</dbReference>
<evidence type="ECO:0000259" key="3">
    <source>
        <dbReference type="Pfam" id="PF00582"/>
    </source>
</evidence>
<proteinExistence type="inferred from homology"/>
<gene>
    <name evidence="4" type="ORF">GO495_07860</name>
</gene>
<dbReference type="PRINTS" id="PR01438">
    <property type="entry name" value="UNVRSLSTRESS"/>
</dbReference>
<dbReference type="GO" id="GO:0005737">
    <property type="term" value="C:cytoplasm"/>
    <property type="evidence" value="ECO:0007669"/>
    <property type="project" value="UniProtKB-SubCell"/>
</dbReference>
<comment type="caution">
    <text evidence="4">The sequence shown here is derived from an EMBL/GenBank/DDBJ whole genome shotgun (WGS) entry which is preliminary data.</text>
</comment>